<name>A0A844GC54_9NEIS</name>
<dbReference type="AlphaFoldDB" id="A0A844GC54"/>
<accession>A0A844GC54</accession>
<gene>
    <name evidence="1" type="ORF">GKE73_01830</name>
</gene>
<dbReference type="RefSeq" id="WP_230368919.1">
    <property type="nucleotide sequence ID" value="NZ_WLYX01000001.1"/>
</dbReference>
<evidence type="ECO:0000313" key="2">
    <source>
        <dbReference type="Proteomes" id="UP000446658"/>
    </source>
</evidence>
<dbReference type="EMBL" id="WLYX01000001">
    <property type="protein sequence ID" value="MTD32487.1"/>
    <property type="molecule type" value="Genomic_DNA"/>
</dbReference>
<sequence length="84" mass="9281">MTMYDCRDDSYTDFSFAEFDTVGSSRPLCGSLTASPLQPDDTLPLSDLALFASQQGYLTQRHGHDLIICDINLADALMVNNRFG</sequence>
<comment type="caution">
    <text evidence="1">The sequence shown here is derived from an EMBL/GenBank/DDBJ whole genome shotgun (WGS) entry which is preliminary data.</text>
</comment>
<dbReference type="Proteomes" id="UP000446658">
    <property type="component" value="Unassembled WGS sequence"/>
</dbReference>
<protein>
    <submittedName>
        <fullName evidence="1">Uncharacterized protein</fullName>
    </submittedName>
</protein>
<reference evidence="1 2" key="1">
    <citation type="submission" date="2019-11" db="EMBL/GenBank/DDBJ databases">
        <title>Draft genome sequence of Paludibacterium sp. dN18-1.</title>
        <authorList>
            <person name="Im W.-T."/>
        </authorList>
    </citation>
    <scope>NUCLEOTIDE SEQUENCE [LARGE SCALE GENOMIC DNA]</scope>
    <source>
        <strain evidence="2">dN 18-1</strain>
    </source>
</reference>
<evidence type="ECO:0000313" key="1">
    <source>
        <dbReference type="EMBL" id="MTD32487.1"/>
    </source>
</evidence>
<organism evidence="1 2">
    <name type="scientific">Paludibacterium denitrificans</name>
    <dbReference type="NCBI Taxonomy" id="2675226"/>
    <lineage>
        <taxon>Bacteria</taxon>
        <taxon>Pseudomonadati</taxon>
        <taxon>Pseudomonadota</taxon>
        <taxon>Betaproteobacteria</taxon>
        <taxon>Neisseriales</taxon>
        <taxon>Chromobacteriaceae</taxon>
        <taxon>Paludibacterium</taxon>
    </lineage>
</organism>
<keyword evidence="2" id="KW-1185">Reference proteome</keyword>
<proteinExistence type="predicted"/>